<dbReference type="InterPro" id="IPR019190">
    <property type="entry name" value="EXOV"/>
</dbReference>
<dbReference type="Proteomes" id="UP000823046">
    <property type="component" value="Unassembled WGS sequence"/>
</dbReference>
<feature type="region of interest" description="Disordered" evidence="2">
    <location>
        <begin position="1"/>
        <end position="31"/>
    </location>
</feature>
<evidence type="ECO:0000256" key="2">
    <source>
        <dbReference type="SAM" id="MobiDB-lite"/>
    </source>
</evidence>
<comment type="similarity">
    <text evidence="1">Belongs to the EXO5 family.</text>
</comment>
<evidence type="ECO:0000313" key="4">
    <source>
        <dbReference type="Proteomes" id="UP000823046"/>
    </source>
</evidence>
<sequence>MQTYNPILKSSAKATANSDTKPTEHKYGNSDVLPRVLDSHCRISSGSQRNPIEQTILMQSKPRDIEEIANSQLERRTSSQPWPSSGQIFLNSAGMLSCTQAVENSNQCDLQRNWPAAPSLPEPIIPLKKFRNRSVVSVTSFSSQLWCEKQFELQLKSGKRRETAAMRSGIERHSLLELDDHAVVDVDVSTIEDYLGLRLYSSALLLKQLLEKGKCREVWVVGLFGGIALTGIIDEIQIRHVFQRGTFTVLSDTKTRRKRSDPSVAQTRTSSLQLQLYYYIVSQLQNAAMNFSQLFDIYECDPELFFNVTELRPYRNLNEVVAFFNSVVTKLPSIWESMEIVYENEGVEFRRITVDYNQESLRYTLQSLLEWWFGNRDAQCVPKCEAFKCKFCDFLEECSGNPLDPAIREKILEERRKNELLQRFQENANILSESGLHWEELRDIATLVNQKETIRSRFSSEPSSILTNRILSNTQTTSYQQHAQRQIYPDIIDVDSYRVDQNPFSIATRGEMCSTSRMPQQNLAILPEYKSSEIQTAAANNSFEMENSRKQGMPAINVMVFPPQNCNLHLSLESSPPRSSAAMIPTMGSDTVNYSRPQSFHCPCAHSQR</sequence>
<dbReference type="Pfam" id="PF09810">
    <property type="entry name" value="Exo5"/>
    <property type="match status" value="3"/>
</dbReference>
<dbReference type="PANTHER" id="PTHR14464">
    <property type="entry name" value="EXONUCLEASE V"/>
    <property type="match status" value="1"/>
</dbReference>
<gene>
    <name evidence="3" type="ORF">IE077_002428</name>
</gene>
<proteinExistence type="inferred from homology"/>
<comment type="caution">
    <text evidence="3">The sequence shown here is derived from an EMBL/GenBank/DDBJ whole genome shotgun (WGS) entry which is preliminary data.</text>
</comment>
<organism evidence="3 4">
    <name type="scientific">Cardiosporidium cionae</name>
    <dbReference type="NCBI Taxonomy" id="476202"/>
    <lineage>
        <taxon>Eukaryota</taxon>
        <taxon>Sar</taxon>
        <taxon>Alveolata</taxon>
        <taxon>Apicomplexa</taxon>
        <taxon>Aconoidasida</taxon>
        <taxon>Nephromycida</taxon>
        <taxon>Cardiosporidium</taxon>
    </lineage>
</organism>
<dbReference type="Gene3D" id="3.90.320.10">
    <property type="match status" value="1"/>
</dbReference>
<accession>A0ABQ7J4J9</accession>
<evidence type="ECO:0000313" key="3">
    <source>
        <dbReference type="EMBL" id="KAF8817974.1"/>
    </source>
</evidence>
<keyword evidence="4" id="KW-1185">Reference proteome</keyword>
<protein>
    <submittedName>
        <fullName evidence="3">Uncharacterized protein</fullName>
    </submittedName>
</protein>
<name>A0ABQ7J4J9_9APIC</name>
<evidence type="ECO:0000256" key="1">
    <source>
        <dbReference type="ARBA" id="ARBA00009797"/>
    </source>
</evidence>
<reference evidence="3 4" key="1">
    <citation type="journal article" date="2020" name="bioRxiv">
        <title>Metabolic contributions of an alphaproteobacterial endosymbiont in the apicomplexan Cardiosporidium cionae.</title>
        <authorList>
            <person name="Hunter E.S."/>
            <person name="Paight C.J."/>
            <person name="Lane C.E."/>
        </authorList>
    </citation>
    <scope>NUCLEOTIDE SEQUENCE [LARGE SCALE GENOMIC DNA]</scope>
    <source>
        <strain evidence="3">ESH_2018</strain>
    </source>
</reference>
<dbReference type="EMBL" id="JADAQX010001153">
    <property type="protein sequence ID" value="KAF8817974.1"/>
    <property type="molecule type" value="Genomic_DNA"/>
</dbReference>
<dbReference type="InterPro" id="IPR011604">
    <property type="entry name" value="PDDEXK-like_dom_sf"/>
</dbReference>
<dbReference type="PANTHER" id="PTHR14464:SF4">
    <property type="entry name" value="EXONUCLEASE V"/>
    <property type="match status" value="1"/>
</dbReference>